<keyword evidence="3" id="KW-0472">Membrane</keyword>
<dbReference type="EMBL" id="BKAJ01000008">
    <property type="protein sequence ID" value="GEP53362.1"/>
    <property type="molecule type" value="Genomic_DNA"/>
</dbReference>
<name>A0A512N314_9HYPH</name>
<proteinExistence type="predicted"/>
<organism evidence="6 7">
    <name type="scientific">Reyranella soli</name>
    <dbReference type="NCBI Taxonomy" id="1230389"/>
    <lineage>
        <taxon>Bacteria</taxon>
        <taxon>Pseudomonadati</taxon>
        <taxon>Pseudomonadota</taxon>
        <taxon>Alphaproteobacteria</taxon>
        <taxon>Hyphomicrobiales</taxon>
        <taxon>Reyranellaceae</taxon>
        <taxon>Reyranella</taxon>
    </lineage>
</organism>
<dbReference type="AlphaFoldDB" id="A0A512N314"/>
<feature type="compositionally biased region" description="Basic and acidic residues" evidence="2">
    <location>
        <begin position="143"/>
        <end position="158"/>
    </location>
</feature>
<reference evidence="6 7" key="1">
    <citation type="submission" date="2019-07" db="EMBL/GenBank/DDBJ databases">
        <title>Whole genome shotgun sequence of Reyranella soli NBRC 108950.</title>
        <authorList>
            <person name="Hosoyama A."/>
            <person name="Uohara A."/>
            <person name="Ohji S."/>
            <person name="Ichikawa N."/>
        </authorList>
    </citation>
    <scope>NUCLEOTIDE SEQUENCE [LARGE SCALE GENOMIC DNA]</scope>
    <source>
        <strain evidence="6 7">NBRC 108950</strain>
    </source>
</reference>
<evidence type="ECO:0000256" key="1">
    <source>
        <dbReference type="ARBA" id="ARBA00004196"/>
    </source>
</evidence>
<evidence type="ECO:0000259" key="4">
    <source>
        <dbReference type="Pfam" id="PF25963"/>
    </source>
</evidence>
<dbReference type="Proteomes" id="UP000321058">
    <property type="component" value="Unassembled WGS sequence"/>
</dbReference>
<comment type="caution">
    <text evidence="6">The sequence shown here is derived from an EMBL/GenBank/DDBJ whole genome shotgun (WGS) entry which is preliminary data.</text>
</comment>
<keyword evidence="7" id="KW-1185">Reference proteome</keyword>
<dbReference type="OrthoDB" id="9811754at2"/>
<comment type="subcellular location">
    <subcellularLocation>
        <location evidence="1">Cell envelope</location>
    </subcellularLocation>
</comment>
<dbReference type="InterPro" id="IPR050739">
    <property type="entry name" value="MFP"/>
</dbReference>
<dbReference type="Gene3D" id="2.40.30.170">
    <property type="match status" value="1"/>
</dbReference>
<keyword evidence="3" id="KW-0812">Transmembrane</keyword>
<sequence length="359" mass="39318">MRRGQAGLRLVLLVVIPLVAIAGGAFWWLSGGRYVSTDNAYVKAHIVQIAPEISGQVRRVLARDHQEVHAGDPLMTIESRPFKLALDSAEAELDAARNQVETLRGTWREVMAELADAEARADYFKRQWQRQEELATKGITSASKREESQNDARAAADRVTSVREKLQRVLVALNGDPQMSADEHHLVRDKTAARERAALDLARTTIRAPIDGVVVNMRVQQGEQVKAAAPLFVLVVVSRPWVEANFKETELTHVRVGQKATVVLDTYPDVTWEAVVESLSPATGAEFAVLPPQNASGNWVKVVQRLPVKLRLAPQAGEPPLRAGMTATVKIDTGRERTVATTVGQMLGGRNADAATVEK</sequence>
<keyword evidence="3" id="KW-1133">Transmembrane helix</keyword>
<dbReference type="InterPro" id="IPR058647">
    <property type="entry name" value="BSH_CzcB-like"/>
</dbReference>
<evidence type="ECO:0000259" key="5">
    <source>
        <dbReference type="Pfam" id="PF25973"/>
    </source>
</evidence>
<dbReference type="RefSeq" id="WP_147145933.1">
    <property type="nucleotide sequence ID" value="NZ_BKAJ01000008.1"/>
</dbReference>
<evidence type="ECO:0000313" key="7">
    <source>
        <dbReference type="Proteomes" id="UP000321058"/>
    </source>
</evidence>
<dbReference type="GO" id="GO:0030313">
    <property type="term" value="C:cell envelope"/>
    <property type="evidence" value="ECO:0007669"/>
    <property type="project" value="UniProtKB-SubCell"/>
</dbReference>
<protein>
    <submittedName>
        <fullName evidence="6">Hemolysin D</fullName>
    </submittedName>
</protein>
<dbReference type="PANTHER" id="PTHR30386">
    <property type="entry name" value="MEMBRANE FUSION SUBUNIT OF EMRAB-TOLC MULTIDRUG EFFLUX PUMP"/>
    <property type="match status" value="1"/>
</dbReference>
<evidence type="ECO:0000313" key="6">
    <source>
        <dbReference type="EMBL" id="GEP53362.1"/>
    </source>
</evidence>
<gene>
    <name evidence="6" type="ORF">RSO01_05280</name>
</gene>
<feature type="domain" description="p-hydroxybenzoic acid efflux pump subunit AaeA-like beta-barrel" evidence="4">
    <location>
        <begin position="242"/>
        <end position="331"/>
    </location>
</feature>
<dbReference type="Pfam" id="PF25963">
    <property type="entry name" value="Beta-barrel_AAEA"/>
    <property type="match status" value="1"/>
</dbReference>
<feature type="transmembrane region" description="Helical" evidence="3">
    <location>
        <begin position="7"/>
        <end position="29"/>
    </location>
</feature>
<dbReference type="Gene3D" id="2.40.50.100">
    <property type="match status" value="1"/>
</dbReference>
<dbReference type="InterPro" id="IPR058634">
    <property type="entry name" value="AaeA-lik-b-barrel"/>
</dbReference>
<dbReference type="PANTHER" id="PTHR30386:SF19">
    <property type="entry name" value="MULTIDRUG EXPORT PROTEIN EMRA-RELATED"/>
    <property type="match status" value="1"/>
</dbReference>
<evidence type="ECO:0000256" key="3">
    <source>
        <dbReference type="SAM" id="Phobius"/>
    </source>
</evidence>
<feature type="domain" description="CzcB-like barrel-sandwich hybrid" evidence="5">
    <location>
        <begin position="46"/>
        <end position="234"/>
    </location>
</feature>
<dbReference type="GO" id="GO:0055085">
    <property type="term" value="P:transmembrane transport"/>
    <property type="evidence" value="ECO:0007669"/>
    <property type="project" value="InterPro"/>
</dbReference>
<dbReference type="SUPFAM" id="SSF111369">
    <property type="entry name" value="HlyD-like secretion proteins"/>
    <property type="match status" value="2"/>
</dbReference>
<evidence type="ECO:0000256" key="2">
    <source>
        <dbReference type="SAM" id="MobiDB-lite"/>
    </source>
</evidence>
<dbReference type="Pfam" id="PF25973">
    <property type="entry name" value="BSH_CzcB"/>
    <property type="match status" value="1"/>
</dbReference>
<accession>A0A512N314</accession>
<feature type="region of interest" description="Disordered" evidence="2">
    <location>
        <begin position="137"/>
        <end position="158"/>
    </location>
</feature>